<evidence type="ECO:0000313" key="5">
    <source>
        <dbReference type="Proteomes" id="UP000190897"/>
    </source>
</evidence>
<protein>
    <recommendedName>
        <fullName evidence="3">eCIS core domain-containing protein</fullName>
    </recommendedName>
</protein>
<name>A0A1T5DA79_9BACT</name>
<keyword evidence="5" id="KW-1185">Reference proteome</keyword>
<dbReference type="STRING" id="651661.SAMN05660293_01459"/>
<dbReference type="EMBL" id="FUZA01000002">
    <property type="protein sequence ID" value="SKB68453.1"/>
    <property type="molecule type" value="Genomic_DNA"/>
</dbReference>
<feature type="region of interest" description="Disordered" evidence="1">
    <location>
        <begin position="166"/>
        <end position="190"/>
    </location>
</feature>
<feature type="transmembrane region" description="Helical" evidence="2">
    <location>
        <begin position="729"/>
        <end position="750"/>
    </location>
</feature>
<feature type="region of interest" description="Disordered" evidence="1">
    <location>
        <begin position="995"/>
        <end position="1016"/>
    </location>
</feature>
<organism evidence="4 5">
    <name type="scientific">Dyadobacter psychrophilus</name>
    <dbReference type="NCBI Taxonomy" id="651661"/>
    <lineage>
        <taxon>Bacteria</taxon>
        <taxon>Pseudomonadati</taxon>
        <taxon>Bacteroidota</taxon>
        <taxon>Cytophagia</taxon>
        <taxon>Cytophagales</taxon>
        <taxon>Spirosomataceae</taxon>
        <taxon>Dyadobacter</taxon>
    </lineage>
</organism>
<dbReference type="RefSeq" id="WP_082214054.1">
    <property type="nucleotide sequence ID" value="NZ_FUZA01000002.1"/>
</dbReference>
<reference evidence="5" key="1">
    <citation type="submission" date="2017-02" db="EMBL/GenBank/DDBJ databases">
        <authorList>
            <person name="Varghese N."/>
            <person name="Submissions S."/>
        </authorList>
    </citation>
    <scope>NUCLEOTIDE SEQUENCE [LARGE SCALE GENOMIC DNA]</scope>
    <source>
        <strain evidence="5">DSM 22270</strain>
    </source>
</reference>
<sequence>MASQSHIANSTDQLTIAAAAEPGSPYEVIDDKVVKQRSNLTFIQAKLAVGSPDDPYEREADLVADHVMRIPINAGLSMASPDVQLKCDKCEEEDENQIQRKLSTPAMLDIQMKSHVCEHEEEQIQRKPFEISSVLERKSADYPQREDRMHIQPYNINAYVQRKTADGSGVTSDSISTQIQSSKGGGRSMDNHTRNFMESRIGRDFSPVRIHDDFNAMQLSANLNAQAFTVGNDIFFNRGKYNPENESGKRLLAHELTHVVQQGNSNMPTIQRKEPNVADSKESDTVYVKLILRPGKGADGTMTLITKGGRQISVNVTYQGNPNPGVYHYINGKPNFDPAEMDGTGLGGFIVKYDRIPRDLRKAEEYDLIVIDTRLFSEHGVYQLSNVELAELTELTEDFSDYDFRVLKKYGAGKVRTFEEAKELIERMREGKFDYEILQLEQENLKSELYGTEKTYNLYKAYKCNANQNVSAIGINVCFLKHSDVYFEYLDSLKEELEDQLRLMGFTSSDPILEFERRISQFITNYEKIAEDLALRSLDNSQAIAEAEIEKHSSSKEAAKMHQDLGATRKHMKAAQGFATQSVIEELNGNDELGREHKSLSDKEVLMAQEEYAKLGTKYPLLGLYKMDDILDEDQDFFTSGNIITSLQTKIQSIKSARREVQKNPDYLYKLDVLKELVYAKQGIIKGSTIDLIITDKAAELEADESLLDSILLVVSLALIPFTMGQSAIIAFGATATLTGISIYSAVDAIDTYAYEKMFYDAGLSANDPSVFWVVVAVAGAGLEMGSAVSVFSKASSIAKKYPDLAVDLDKLITEVHATSFTYDIAAKLGTRMEEVEARIQASIIKQAKVQQELDLAFKAAAGNLSSKLGSNLLLDPQNFKTLGDLAYQLAKRGYYKFEEYLLMLNRRGIVKDLDKLTRQELARLKKAYTGSIDARIQDVQASKQRATFHSHIDDDFDSADELIGSSDETLEHGAKREPYADDSDFHESIREEEVAAGVNAPRSDSSPSDLDNLEPRRGLKYEKQIHSTDIGVAKGKAAAKKHKLRWLFDNPKGMDHNVSGIDSIYTDAAGNFYIVEFKGGSATLTKDQMTRDWVRRKISQIEKDPKLKDHPFVKELRKAFDNNRLRGRTYSTPVDLVTGKVGRTTMLDHGIY</sequence>
<evidence type="ECO:0000256" key="1">
    <source>
        <dbReference type="SAM" id="MobiDB-lite"/>
    </source>
</evidence>
<keyword evidence="2" id="KW-1133">Transmembrane helix</keyword>
<accession>A0A1T5DA79</accession>
<keyword evidence="2" id="KW-0472">Membrane</keyword>
<keyword evidence="2" id="KW-0812">Transmembrane</keyword>
<dbReference type="OrthoDB" id="4317910at2"/>
<feature type="transmembrane region" description="Helical" evidence="2">
    <location>
        <begin position="770"/>
        <end position="792"/>
    </location>
</feature>
<gene>
    <name evidence="4" type="ORF">SAMN05660293_01459</name>
</gene>
<feature type="domain" description="eCIS core" evidence="3">
    <location>
        <begin position="189"/>
        <end position="264"/>
    </location>
</feature>
<evidence type="ECO:0000256" key="2">
    <source>
        <dbReference type="SAM" id="Phobius"/>
    </source>
</evidence>
<dbReference type="Proteomes" id="UP000190897">
    <property type="component" value="Unassembled WGS sequence"/>
</dbReference>
<evidence type="ECO:0000313" key="4">
    <source>
        <dbReference type="EMBL" id="SKB68453.1"/>
    </source>
</evidence>
<dbReference type="Pfam" id="PF13699">
    <property type="entry name" value="eCIS_core"/>
    <property type="match status" value="1"/>
</dbReference>
<dbReference type="AlphaFoldDB" id="A0A1T5DA79"/>
<proteinExistence type="predicted"/>
<evidence type="ECO:0000259" key="3">
    <source>
        <dbReference type="Pfam" id="PF13699"/>
    </source>
</evidence>
<feature type="compositionally biased region" description="Low complexity" evidence="1">
    <location>
        <begin position="171"/>
        <end position="182"/>
    </location>
</feature>
<dbReference type="InterPro" id="IPR025295">
    <property type="entry name" value="eCIS_core_dom"/>
</dbReference>